<dbReference type="OrthoDB" id="63199at2759"/>
<dbReference type="InterPro" id="IPR029132">
    <property type="entry name" value="CBAH/NAAA_C"/>
</dbReference>
<proteinExistence type="inferred from homology"/>
<dbReference type="Pfam" id="PF02275">
    <property type="entry name" value="CBAH"/>
    <property type="match status" value="1"/>
</dbReference>
<organism evidence="4 5">
    <name type="scientific">Chlamydomonas eustigma</name>
    <dbReference type="NCBI Taxonomy" id="1157962"/>
    <lineage>
        <taxon>Eukaryota</taxon>
        <taxon>Viridiplantae</taxon>
        <taxon>Chlorophyta</taxon>
        <taxon>core chlorophytes</taxon>
        <taxon>Chlorophyceae</taxon>
        <taxon>CS clade</taxon>
        <taxon>Chlamydomonadales</taxon>
        <taxon>Chlamydomonadaceae</taxon>
        <taxon>Chlamydomonas</taxon>
    </lineage>
</organism>
<comment type="similarity">
    <text evidence="1">Belongs to the peptidase C59 family.</text>
</comment>
<accession>A0A250XJM9</accession>
<dbReference type="Gene3D" id="3.60.60.10">
    <property type="entry name" value="Penicillin V Acylase, Chain A"/>
    <property type="match status" value="1"/>
</dbReference>
<evidence type="ECO:0000256" key="1">
    <source>
        <dbReference type="ARBA" id="ARBA00006625"/>
    </source>
</evidence>
<dbReference type="PANTHER" id="PTHR35527:SF2">
    <property type="entry name" value="HYDROLASE"/>
    <property type="match status" value="1"/>
</dbReference>
<name>A0A250XJM9_9CHLO</name>
<dbReference type="EMBL" id="BEGY01000094">
    <property type="protein sequence ID" value="GAX83226.1"/>
    <property type="molecule type" value="Genomic_DNA"/>
</dbReference>
<protein>
    <recommendedName>
        <fullName evidence="3">Choloylglycine hydrolase/NAAA C-terminal domain-containing protein</fullName>
    </recommendedName>
</protein>
<keyword evidence="5" id="KW-1185">Reference proteome</keyword>
<keyword evidence="2" id="KW-0378">Hydrolase</keyword>
<dbReference type="STRING" id="1157962.A0A250XJM9"/>
<reference evidence="4 5" key="1">
    <citation type="submission" date="2017-08" db="EMBL/GenBank/DDBJ databases">
        <title>Acidophilic green algal genome provides insights into adaptation to an acidic environment.</title>
        <authorList>
            <person name="Hirooka S."/>
            <person name="Hirose Y."/>
            <person name="Kanesaki Y."/>
            <person name="Higuchi S."/>
            <person name="Fujiwara T."/>
            <person name="Onuma R."/>
            <person name="Era A."/>
            <person name="Ohbayashi R."/>
            <person name="Uzuka A."/>
            <person name="Nozaki H."/>
            <person name="Yoshikawa H."/>
            <person name="Miyagishima S.Y."/>
        </authorList>
    </citation>
    <scope>NUCLEOTIDE SEQUENCE [LARGE SCALE GENOMIC DNA]</scope>
    <source>
        <strain evidence="4 5">NIES-2499</strain>
    </source>
</reference>
<gene>
    <name evidence="4" type="ORF">CEUSTIGMA_g10652.t1</name>
</gene>
<sequence>MNTARVIYVCGLRWSTLSCQGPSRTKCSLHWGSLNTLHFHIVDANGNDLVLEFEHDTGVLLLRDNPLGILTNEPQLPEQLQLLALYMKETQNVTALADGTLMTNYVTLPGAFDPISRFQRLALLNSVVNVYPYSSTPKASYSPYFGITPGKPELITVMLMLQKVTLPLSINYNSQLETSPSIGSQDRTQWTVLRDHTDKVLYFNSPTSPQYQALDIKVLARRYKKGVRILKVHNGAEQWFKDSTLKMIAKKPSSA</sequence>
<dbReference type="GO" id="GO:0016787">
    <property type="term" value="F:hydrolase activity"/>
    <property type="evidence" value="ECO:0007669"/>
    <property type="project" value="UniProtKB-KW"/>
</dbReference>
<evidence type="ECO:0000256" key="2">
    <source>
        <dbReference type="ARBA" id="ARBA00022801"/>
    </source>
</evidence>
<dbReference type="Proteomes" id="UP000232323">
    <property type="component" value="Unassembled WGS sequence"/>
</dbReference>
<dbReference type="SUPFAM" id="SSF56235">
    <property type="entry name" value="N-terminal nucleophile aminohydrolases (Ntn hydrolases)"/>
    <property type="match status" value="1"/>
</dbReference>
<dbReference type="AlphaFoldDB" id="A0A250XJM9"/>
<evidence type="ECO:0000313" key="4">
    <source>
        <dbReference type="EMBL" id="GAX83226.1"/>
    </source>
</evidence>
<evidence type="ECO:0000259" key="3">
    <source>
        <dbReference type="Pfam" id="PF02275"/>
    </source>
</evidence>
<feature type="domain" description="Choloylglycine hydrolase/NAAA C-terminal" evidence="3">
    <location>
        <begin position="35"/>
        <end position="129"/>
    </location>
</feature>
<evidence type="ECO:0000313" key="5">
    <source>
        <dbReference type="Proteomes" id="UP000232323"/>
    </source>
</evidence>
<dbReference type="PANTHER" id="PTHR35527">
    <property type="entry name" value="CHOLOYLGLYCINE HYDROLASE"/>
    <property type="match status" value="1"/>
</dbReference>
<dbReference type="InterPro" id="IPR029055">
    <property type="entry name" value="Ntn_hydrolases_N"/>
</dbReference>
<dbReference type="InterPro" id="IPR052193">
    <property type="entry name" value="Peptidase_C59"/>
</dbReference>
<comment type="caution">
    <text evidence="4">The sequence shown here is derived from an EMBL/GenBank/DDBJ whole genome shotgun (WGS) entry which is preliminary data.</text>
</comment>